<name>Q9N4J7_CAEEL</name>
<proteinExistence type="evidence at protein level"/>
<comment type="subcellular location">
    <subcellularLocation>
        <location evidence="1">Cytoplasm</location>
        <location evidence="1">Cytoskeleton</location>
    </subcellularLocation>
</comment>
<evidence type="ECO:0000256" key="4">
    <source>
        <dbReference type="ARBA" id="ARBA00023212"/>
    </source>
</evidence>
<dbReference type="GO" id="GO:0030951">
    <property type="term" value="P:establishment or maintenance of microtubule cytoskeleton polarity"/>
    <property type="evidence" value="ECO:0000318"/>
    <property type="project" value="GO_Central"/>
</dbReference>
<evidence type="ECO:0000313" key="9">
    <source>
        <dbReference type="EMBL" id="CCD71745.1"/>
    </source>
</evidence>
<feature type="domain" description="TOG" evidence="8">
    <location>
        <begin position="286"/>
        <end position="528"/>
    </location>
</feature>
<dbReference type="SUPFAM" id="SSF48371">
    <property type="entry name" value="ARM repeat"/>
    <property type="match status" value="1"/>
</dbReference>
<dbReference type="Proteomes" id="UP000001940">
    <property type="component" value="Chromosome II"/>
</dbReference>
<sequence length="748" mass="81206">MDEWQFLDEVDVLAKWPAEHKKAVLEPGAKWKERKEGLEALNTQIEQNPRLSTSTMTIYGELMDELRKILDRESNIVVVTTAIRTVELLARGIRQRFAGFIGMVVPFLIKRAKDKKKNVRDAILAAMGAVADTTTSERLQKDLIDWFGIPSPESKKTLLHFLYAYFCRQCTPDIQFIKTIAPLIVKASSESDVTVRDKACQALGSIKRLIGDTITAFIGPISTETAKIEKINQYQQEAAEEFKKFQETQPKAGGDGGAENSAENLDENQENSPEKAEKPQVLDAWELLEPEDCSKKIDKSVETQLIDKNWKERLAGAENVKKSMENAGRIEISERLTEISKLLMKIVEKDVNVNVGAISAQILAEIAKKSRFSFAPLALRAFPVVFDKLKDKKAILRDALVEFCDEAANTTPLSAYSEAVITALSNKNPQARQQTALFLSRFFAKNDPKTVETEAVKQLAEHILKTSNDADKEVREAALRIVAAVQKCLGEGVAKRLLAEVYDDKLKAEKLPPLIEELEKEFGSSASPEMLRLAKHYKIGASSTSAPPKTTAAGAPKRPSSAVAPRRAPPASAAPTRRAPSPKAPVVAPTRRAPSPKAPVASVAPVKPKPFVARPAPSFGKPRAAVAPARAPQITQRAPAATRPSTSAIRVTPIAPNVVRNGAPTTAQQAPRKPIGIARPQTSSGIAAPGAPRSRIAMPTTSSSSLARRPGSASSSVPRVPTGAASMTSSSRIRPPSRPGSRPGSRNE</sequence>
<dbReference type="InterPro" id="IPR011989">
    <property type="entry name" value="ARM-like"/>
</dbReference>
<evidence type="ECO:0000259" key="8">
    <source>
        <dbReference type="SMART" id="SM01349"/>
    </source>
</evidence>
<dbReference type="GO" id="GO:0051298">
    <property type="term" value="P:centrosome duplication"/>
    <property type="evidence" value="ECO:0000318"/>
    <property type="project" value="GO_Central"/>
</dbReference>
<dbReference type="eggNOG" id="KOG1820">
    <property type="taxonomic scope" value="Eukaryota"/>
</dbReference>
<evidence type="ECO:0000256" key="2">
    <source>
        <dbReference type="ARBA" id="ARBA00022490"/>
    </source>
</evidence>
<dbReference type="GO" id="GO:0007052">
    <property type="term" value="P:mitotic spindle organization"/>
    <property type="evidence" value="ECO:0000318"/>
    <property type="project" value="GO_Central"/>
</dbReference>
<dbReference type="InterPro" id="IPR016024">
    <property type="entry name" value="ARM-type_fold"/>
</dbReference>
<dbReference type="AlphaFoldDB" id="Q9N4J7"/>
<reference evidence="9 10" key="1">
    <citation type="journal article" date="1998" name="Science">
        <title>Genome sequence of the nematode C. elegans: a platform for investigating biology.</title>
        <authorList>
            <consortium name="The C. elegans sequencing consortium"/>
            <person name="Sulson J.E."/>
            <person name="Waterston R."/>
        </authorList>
    </citation>
    <scope>NUCLEOTIDE SEQUENCE [LARGE SCALE GENOMIC DNA]</scope>
    <source>
        <strain evidence="9 10">Bristol N2</strain>
    </source>
</reference>
<organism evidence="9 10">
    <name type="scientific">Caenorhabditis elegans</name>
    <dbReference type="NCBI Taxonomy" id="6239"/>
    <lineage>
        <taxon>Eukaryota</taxon>
        <taxon>Metazoa</taxon>
        <taxon>Ecdysozoa</taxon>
        <taxon>Nematoda</taxon>
        <taxon>Chromadorea</taxon>
        <taxon>Rhabditida</taxon>
        <taxon>Rhabditina</taxon>
        <taxon>Rhabditomorpha</taxon>
        <taxon>Rhabditoidea</taxon>
        <taxon>Rhabditidae</taxon>
        <taxon>Peloderinae</taxon>
        <taxon>Caenorhabditis</taxon>
    </lineage>
</organism>
<dbReference type="WormBase" id="F54A3.2">
    <property type="protein sequence ID" value="CE44847"/>
    <property type="gene ID" value="WBGene00018781"/>
</dbReference>
<dbReference type="InParanoid" id="Q9N4J7"/>
<dbReference type="Pfam" id="PF21041">
    <property type="entry name" value="XMAP215_CLASP_TOG"/>
    <property type="match status" value="2"/>
</dbReference>
<dbReference type="GeneID" id="186196"/>
<keyword evidence="3" id="KW-0677">Repeat</keyword>
<dbReference type="GO" id="GO:0061863">
    <property type="term" value="F:microtubule plus end polymerase"/>
    <property type="evidence" value="ECO:0000318"/>
    <property type="project" value="GO_Central"/>
</dbReference>
<feature type="region of interest" description="Disordered" evidence="7">
    <location>
        <begin position="621"/>
        <end position="748"/>
    </location>
</feature>
<dbReference type="GO" id="GO:0008017">
    <property type="term" value="F:microtubule binding"/>
    <property type="evidence" value="ECO:0000318"/>
    <property type="project" value="GO_Central"/>
</dbReference>
<dbReference type="Gene3D" id="1.25.10.10">
    <property type="entry name" value="Leucine-rich Repeat Variant"/>
    <property type="match status" value="2"/>
</dbReference>
<dbReference type="HOGENOM" id="CLU_382733_0_0_1"/>
<evidence type="ECO:0000256" key="6">
    <source>
        <dbReference type="PROSITE-ProRule" id="PRU00103"/>
    </source>
</evidence>
<dbReference type="RefSeq" id="NP_494219.4">
    <property type="nucleotide sequence ID" value="NM_061818.4"/>
</dbReference>
<dbReference type="KEGG" id="cel:CELE_F54A3.2"/>
<accession>Q9N4J7</accession>
<feature type="compositionally biased region" description="Polar residues" evidence="7">
    <location>
        <begin position="699"/>
        <end position="717"/>
    </location>
</feature>
<evidence type="ECO:0000256" key="1">
    <source>
        <dbReference type="ARBA" id="ARBA00004245"/>
    </source>
</evidence>
<dbReference type="PaxDb" id="6239-F54A3.2"/>
<keyword evidence="12" id="KW-1267">Proteomics identification</keyword>
<dbReference type="FunCoup" id="Q9N4J7">
    <property type="interactions" value="1"/>
</dbReference>
<feature type="repeat" description="HEAT" evidence="6">
    <location>
        <begin position="180"/>
        <end position="216"/>
    </location>
</feature>
<feature type="repeat" description="HEAT" evidence="6">
    <location>
        <begin position="104"/>
        <end position="142"/>
    </location>
</feature>
<dbReference type="PeptideAtlas" id="Q9N4J7"/>
<evidence type="ECO:0007829" key="12">
    <source>
        <dbReference type="PeptideAtlas" id="Q9N4J7"/>
    </source>
</evidence>
<dbReference type="InterPro" id="IPR045110">
    <property type="entry name" value="XMAP215"/>
</dbReference>
<dbReference type="CTD" id="186196"/>
<evidence type="ECO:0000256" key="5">
    <source>
        <dbReference type="ARBA" id="ARBA00025722"/>
    </source>
</evidence>
<feature type="compositionally biased region" description="Low complexity" evidence="7">
    <location>
        <begin position="621"/>
        <end position="632"/>
    </location>
</feature>
<dbReference type="GO" id="GO:0000922">
    <property type="term" value="C:spindle pole"/>
    <property type="evidence" value="ECO:0000318"/>
    <property type="project" value="GO_Central"/>
</dbReference>
<keyword evidence="4" id="KW-0206">Cytoskeleton</keyword>
<dbReference type="InterPro" id="IPR048491">
    <property type="entry name" value="XMAP215_CLASP_TOG"/>
</dbReference>
<dbReference type="OrthoDB" id="205662at2759"/>
<dbReference type="SMART" id="SM01349">
    <property type="entry name" value="TOG"/>
    <property type="match status" value="2"/>
</dbReference>
<protein>
    <submittedName>
        <fullName evidence="9">TOG domain-containing protein</fullName>
    </submittedName>
</protein>
<dbReference type="GO" id="GO:0046785">
    <property type="term" value="P:microtubule polymerization"/>
    <property type="evidence" value="ECO:0000318"/>
    <property type="project" value="GO_Central"/>
</dbReference>
<dbReference type="AGR" id="WB:WBGene00018781"/>
<dbReference type="EMBL" id="BX284602">
    <property type="protein sequence ID" value="CCD71745.1"/>
    <property type="molecule type" value="Genomic_DNA"/>
</dbReference>
<dbReference type="SMR" id="Q9N4J7"/>
<feature type="domain" description="TOG" evidence="8">
    <location>
        <begin position="5"/>
        <end position="244"/>
    </location>
</feature>
<dbReference type="UCSC" id="F54A3.2">
    <property type="organism name" value="c. elegans"/>
</dbReference>
<feature type="region of interest" description="Disordered" evidence="7">
    <location>
        <begin position="541"/>
        <end position="602"/>
    </location>
</feature>
<dbReference type="InterPro" id="IPR034085">
    <property type="entry name" value="TOG"/>
</dbReference>
<dbReference type="PROSITE" id="PS50077">
    <property type="entry name" value="HEAT_REPEAT"/>
    <property type="match status" value="2"/>
</dbReference>
<dbReference type="GO" id="GO:0000776">
    <property type="term" value="C:kinetochore"/>
    <property type="evidence" value="ECO:0000318"/>
    <property type="project" value="GO_Central"/>
</dbReference>
<gene>
    <name evidence="9" type="ORF">CELE_F54A3.2</name>
    <name evidence="9 11" type="ORF">F54A3.2</name>
</gene>
<keyword evidence="10" id="KW-1185">Reference proteome</keyword>
<evidence type="ECO:0000256" key="7">
    <source>
        <dbReference type="SAM" id="MobiDB-lite"/>
    </source>
</evidence>
<dbReference type="Bgee" id="WBGene00018781">
    <property type="expression patterns" value="Expressed in adult organism and 3 other cell types or tissues"/>
</dbReference>
<dbReference type="PANTHER" id="PTHR12609">
    <property type="entry name" value="MICROTUBULE ASSOCIATED PROTEIN XMAP215"/>
    <property type="match status" value="1"/>
</dbReference>
<comment type="similarity">
    <text evidence="5">Belongs to the TOG/XMAP215 family.</text>
</comment>
<dbReference type="InterPro" id="IPR021133">
    <property type="entry name" value="HEAT_type_2"/>
</dbReference>
<dbReference type="GO" id="GO:0005813">
    <property type="term" value="C:centrosome"/>
    <property type="evidence" value="ECO:0000318"/>
    <property type="project" value="GO_Central"/>
</dbReference>
<dbReference type="STRING" id="6239.F54A3.2.1"/>
<feature type="compositionally biased region" description="Low complexity" evidence="7">
    <location>
        <begin position="729"/>
        <end position="748"/>
    </location>
</feature>
<dbReference type="GO" id="GO:0051010">
    <property type="term" value="F:microtubule plus-end binding"/>
    <property type="evidence" value="ECO:0007669"/>
    <property type="project" value="InterPro"/>
</dbReference>
<evidence type="ECO:0000313" key="11">
    <source>
        <dbReference type="WormBase" id="F54A3.2"/>
    </source>
</evidence>
<evidence type="ECO:0000313" key="10">
    <source>
        <dbReference type="Proteomes" id="UP000001940"/>
    </source>
</evidence>
<feature type="region of interest" description="Disordered" evidence="7">
    <location>
        <begin position="247"/>
        <end position="280"/>
    </location>
</feature>
<evidence type="ECO:0000256" key="3">
    <source>
        <dbReference type="ARBA" id="ARBA00022737"/>
    </source>
</evidence>
<dbReference type="PhylomeDB" id="Q9N4J7"/>
<dbReference type="OMA" id="IDQWIYC"/>
<keyword evidence="2" id="KW-0963">Cytoplasm</keyword>
<dbReference type="FunFam" id="1.25.10.10:FF:001273">
    <property type="entry name" value="Protein CBG21459"/>
    <property type="match status" value="1"/>
</dbReference>